<sequence length="414" mass="44478">MSAATAAATIAIRIPKRHTWLTIASTSTARQPCYRQRSAYYTATAAITLLRRTHKTHSGTSHDHHHVDLLTTMQQSGQKGMQITIIGLASNVGLTVTKGVTGWAMNSAALLADAAHSLSDLLGDFVTLYTYKMSKRPPDALYPYGYGKYETIGSLALSSLLIAGAVGIGVHSLDLLQSTLTTLYPATQTSAAVAAAATTTTTTTTAATATGVMGAATNATPAAFAAIPSMAGETALNPNAAWFAAASVVIKEWLYRKTLKVAREERSEVLVANAWHHRTDALSSAVVMFAIVGSYAGLPVLDPLGGLVVAGMIFKSSIEMTTSSLKELADRSIDADDLDKVKRTMMQMKRMEPHIIDFHSLRGRKLGPYYQLDMALKVPPHLSVLDAQCIEQRVRSAVHRDCEHVQQVLVRLET</sequence>
<feature type="domain" description="Cation efflux protein cytoplasmic" evidence="7">
    <location>
        <begin position="336"/>
        <end position="413"/>
    </location>
</feature>
<dbReference type="Pfam" id="PF16916">
    <property type="entry name" value="ZT_dimer"/>
    <property type="match status" value="1"/>
</dbReference>
<dbReference type="InterPro" id="IPR058533">
    <property type="entry name" value="Cation_efflux_TM"/>
</dbReference>
<dbReference type="AlphaFoldDB" id="A0AAD7V4H9"/>
<dbReference type="InterPro" id="IPR027469">
    <property type="entry name" value="Cation_efflux_TMD_sf"/>
</dbReference>
<keyword evidence="5" id="KW-0472">Membrane</keyword>
<evidence type="ECO:0008006" key="10">
    <source>
        <dbReference type="Google" id="ProtNLM"/>
    </source>
</evidence>
<evidence type="ECO:0000256" key="4">
    <source>
        <dbReference type="ARBA" id="ARBA00022989"/>
    </source>
</evidence>
<evidence type="ECO:0000313" key="8">
    <source>
        <dbReference type="EMBL" id="KAJ8658080.1"/>
    </source>
</evidence>
<keyword evidence="9" id="KW-1185">Reference proteome</keyword>
<dbReference type="GO" id="GO:0030003">
    <property type="term" value="P:intracellular monoatomic cation homeostasis"/>
    <property type="evidence" value="ECO:0007669"/>
    <property type="project" value="UniProtKB-ARBA"/>
</dbReference>
<evidence type="ECO:0000259" key="6">
    <source>
        <dbReference type="Pfam" id="PF01545"/>
    </source>
</evidence>
<protein>
    <recommendedName>
        <fullName evidence="10">Cation efflux protein cytoplasmic domain-containing protein</fullName>
    </recommendedName>
</protein>
<dbReference type="NCBIfam" id="TIGR01297">
    <property type="entry name" value="CDF"/>
    <property type="match status" value="1"/>
</dbReference>
<feature type="domain" description="Cation efflux protein transmembrane" evidence="6">
    <location>
        <begin position="85"/>
        <end position="177"/>
    </location>
</feature>
<dbReference type="Proteomes" id="UP001234581">
    <property type="component" value="Unassembled WGS sequence"/>
</dbReference>
<name>A0AAD7V4H9_9FUNG</name>
<evidence type="ECO:0000256" key="5">
    <source>
        <dbReference type="ARBA" id="ARBA00023136"/>
    </source>
</evidence>
<reference evidence="8 9" key="1">
    <citation type="submission" date="2023-03" db="EMBL/GenBank/DDBJ databases">
        <title>Genome sequence of Lichtheimia ornata CBS 291.66.</title>
        <authorList>
            <person name="Mohabir J.T."/>
            <person name="Shea T.P."/>
            <person name="Kurbessoian T."/>
            <person name="Berby B."/>
            <person name="Fontaine J."/>
            <person name="Livny J."/>
            <person name="Gnirke A."/>
            <person name="Stajich J.E."/>
            <person name="Cuomo C.A."/>
        </authorList>
    </citation>
    <scope>NUCLEOTIDE SEQUENCE [LARGE SCALE GENOMIC DNA]</scope>
    <source>
        <strain evidence="8">CBS 291.66</strain>
    </source>
</reference>
<evidence type="ECO:0000313" key="9">
    <source>
        <dbReference type="Proteomes" id="UP001234581"/>
    </source>
</evidence>
<dbReference type="InterPro" id="IPR036837">
    <property type="entry name" value="Cation_efflux_CTD_sf"/>
</dbReference>
<dbReference type="EMBL" id="JARTCD010000026">
    <property type="protein sequence ID" value="KAJ8658080.1"/>
    <property type="molecule type" value="Genomic_DNA"/>
</dbReference>
<dbReference type="SUPFAM" id="SSF161111">
    <property type="entry name" value="Cation efflux protein transmembrane domain-like"/>
    <property type="match status" value="1"/>
</dbReference>
<dbReference type="GO" id="GO:0016020">
    <property type="term" value="C:membrane"/>
    <property type="evidence" value="ECO:0007669"/>
    <property type="project" value="UniProtKB-SubCell"/>
</dbReference>
<dbReference type="InterPro" id="IPR050291">
    <property type="entry name" value="CDF_Transporter"/>
</dbReference>
<keyword evidence="4" id="KW-1133">Transmembrane helix</keyword>
<keyword evidence="3" id="KW-0812">Transmembrane</keyword>
<dbReference type="RefSeq" id="XP_058342993.1">
    <property type="nucleotide sequence ID" value="XM_058486119.1"/>
</dbReference>
<evidence type="ECO:0000256" key="3">
    <source>
        <dbReference type="ARBA" id="ARBA00022692"/>
    </source>
</evidence>
<comment type="subcellular location">
    <subcellularLocation>
        <location evidence="1">Membrane</location>
        <topology evidence="1">Multi-pass membrane protein</topology>
    </subcellularLocation>
</comment>
<keyword evidence="2" id="KW-0813">Transport</keyword>
<accession>A0AAD7V4H9</accession>
<dbReference type="InterPro" id="IPR027470">
    <property type="entry name" value="Cation_efflux_CTD"/>
</dbReference>
<organism evidence="8 9">
    <name type="scientific">Lichtheimia ornata</name>
    <dbReference type="NCBI Taxonomy" id="688661"/>
    <lineage>
        <taxon>Eukaryota</taxon>
        <taxon>Fungi</taxon>
        <taxon>Fungi incertae sedis</taxon>
        <taxon>Mucoromycota</taxon>
        <taxon>Mucoromycotina</taxon>
        <taxon>Mucoromycetes</taxon>
        <taxon>Mucorales</taxon>
        <taxon>Lichtheimiaceae</taxon>
        <taxon>Lichtheimia</taxon>
    </lineage>
</organism>
<dbReference type="Gene3D" id="1.20.1510.10">
    <property type="entry name" value="Cation efflux protein transmembrane domain"/>
    <property type="match status" value="1"/>
</dbReference>
<dbReference type="Gene3D" id="3.30.70.1350">
    <property type="entry name" value="Cation efflux protein, cytoplasmic domain"/>
    <property type="match status" value="1"/>
</dbReference>
<comment type="caution">
    <text evidence="8">The sequence shown here is derived from an EMBL/GenBank/DDBJ whole genome shotgun (WGS) entry which is preliminary data.</text>
</comment>
<gene>
    <name evidence="8" type="ORF">O0I10_006087</name>
</gene>
<dbReference type="GO" id="GO:0008324">
    <property type="term" value="F:monoatomic cation transmembrane transporter activity"/>
    <property type="evidence" value="ECO:0007669"/>
    <property type="project" value="InterPro"/>
</dbReference>
<dbReference type="InterPro" id="IPR002524">
    <property type="entry name" value="Cation_efflux"/>
</dbReference>
<feature type="domain" description="Cation efflux protein transmembrane" evidence="6">
    <location>
        <begin position="236"/>
        <end position="328"/>
    </location>
</feature>
<dbReference type="SUPFAM" id="SSF160240">
    <property type="entry name" value="Cation efflux protein cytoplasmic domain-like"/>
    <property type="match status" value="1"/>
</dbReference>
<proteinExistence type="predicted"/>
<dbReference type="PANTHER" id="PTHR43840">
    <property type="entry name" value="MITOCHONDRIAL METAL TRANSPORTER 1-RELATED"/>
    <property type="match status" value="1"/>
</dbReference>
<dbReference type="GO" id="GO:0098771">
    <property type="term" value="P:inorganic ion homeostasis"/>
    <property type="evidence" value="ECO:0007669"/>
    <property type="project" value="UniProtKB-ARBA"/>
</dbReference>
<dbReference type="Pfam" id="PF01545">
    <property type="entry name" value="Cation_efflux"/>
    <property type="match status" value="2"/>
</dbReference>
<dbReference type="GeneID" id="83213498"/>
<evidence type="ECO:0000256" key="1">
    <source>
        <dbReference type="ARBA" id="ARBA00004141"/>
    </source>
</evidence>
<evidence type="ECO:0000256" key="2">
    <source>
        <dbReference type="ARBA" id="ARBA00022448"/>
    </source>
</evidence>
<evidence type="ECO:0000259" key="7">
    <source>
        <dbReference type="Pfam" id="PF16916"/>
    </source>
</evidence>
<dbReference type="PANTHER" id="PTHR43840:SF15">
    <property type="entry name" value="MITOCHONDRIAL METAL TRANSPORTER 1-RELATED"/>
    <property type="match status" value="1"/>
</dbReference>